<gene>
    <name evidence="1" type="ORF">A3G03_00675</name>
</gene>
<dbReference type="EMBL" id="MHSL01000011">
    <property type="protein sequence ID" value="OHA44054.1"/>
    <property type="molecule type" value="Genomic_DNA"/>
</dbReference>
<evidence type="ECO:0000313" key="2">
    <source>
        <dbReference type="Proteomes" id="UP000176355"/>
    </source>
</evidence>
<dbReference type="STRING" id="1802333.A3G03_00675"/>
<name>A0A1G2P6S9_9BACT</name>
<comment type="caution">
    <text evidence="1">The sequence shown here is derived from an EMBL/GenBank/DDBJ whole genome shotgun (WGS) entry which is preliminary data.</text>
</comment>
<accession>A0A1G2P6S9</accession>
<proteinExistence type="predicted"/>
<protein>
    <submittedName>
        <fullName evidence="1">Uncharacterized protein</fullName>
    </submittedName>
</protein>
<dbReference type="AlphaFoldDB" id="A0A1G2P6S9"/>
<reference evidence="1 2" key="1">
    <citation type="journal article" date="2016" name="Nat. Commun.">
        <title>Thousands of microbial genomes shed light on interconnected biogeochemical processes in an aquifer system.</title>
        <authorList>
            <person name="Anantharaman K."/>
            <person name="Brown C.T."/>
            <person name="Hug L.A."/>
            <person name="Sharon I."/>
            <person name="Castelle C.J."/>
            <person name="Probst A.J."/>
            <person name="Thomas B.C."/>
            <person name="Singh A."/>
            <person name="Wilkins M.J."/>
            <person name="Karaoz U."/>
            <person name="Brodie E.L."/>
            <person name="Williams K.H."/>
            <person name="Hubbard S.S."/>
            <person name="Banfield J.F."/>
        </authorList>
    </citation>
    <scope>NUCLEOTIDE SEQUENCE [LARGE SCALE GENOMIC DNA]</scope>
</reference>
<dbReference type="Proteomes" id="UP000176355">
    <property type="component" value="Unassembled WGS sequence"/>
</dbReference>
<sequence length="105" mass="11797">MNFRSPAVLLVQSRTPHKSFLFLLEEKNRRAQIKNCEENFFAGWRACRAVAGLASLLGVLLKKSSNINQKTPPIGILQEKKLNLAARNAPRADLFKFAFSQLAVK</sequence>
<organism evidence="1 2">
    <name type="scientific">Candidatus Taylorbacteria bacterium RIFCSPLOWO2_12_FULL_44_15c</name>
    <dbReference type="NCBI Taxonomy" id="1802333"/>
    <lineage>
        <taxon>Bacteria</taxon>
        <taxon>Candidatus Tayloriibacteriota</taxon>
    </lineage>
</organism>
<evidence type="ECO:0000313" key="1">
    <source>
        <dbReference type="EMBL" id="OHA44054.1"/>
    </source>
</evidence>